<dbReference type="Proteomes" id="UP000207764">
    <property type="component" value="Segment"/>
</dbReference>
<dbReference type="RefSeq" id="YP_009303057.1">
    <property type="nucleotide sequence ID" value="NC_031251.1"/>
</dbReference>
<reference evidence="3" key="1">
    <citation type="submission" date="2016-03" db="EMBL/GenBank/DDBJ databases">
        <authorList>
            <person name="Ploux O."/>
        </authorList>
    </citation>
    <scope>NUCLEOTIDE SEQUENCE [LARGE SCALE GENOMIC DNA]</scope>
</reference>
<protein>
    <submittedName>
        <fullName evidence="2">Uncharacterized protein</fullName>
    </submittedName>
</protein>
<dbReference type="GeneID" id="29124517"/>
<dbReference type="EMBL" id="KU963246">
    <property type="protein sequence ID" value="AMS02463.1"/>
    <property type="molecule type" value="Genomic_DNA"/>
</dbReference>
<feature type="region of interest" description="Disordered" evidence="1">
    <location>
        <begin position="61"/>
        <end position="83"/>
    </location>
</feature>
<organism evidence="2 3">
    <name type="scientific">Gordonia phage SoilAssassin</name>
    <dbReference type="NCBI Taxonomy" id="1821562"/>
    <lineage>
        <taxon>Viruses</taxon>
        <taxon>Duplodnaviria</taxon>
        <taxon>Heunggongvirae</taxon>
        <taxon>Uroviricota</taxon>
        <taxon>Caudoviricetes</taxon>
        <taxon>Attisvirus</taxon>
        <taxon>Attisvirus attis</taxon>
    </lineage>
</organism>
<feature type="compositionally biased region" description="Basic and acidic residues" evidence="1">
    <location>
        <begin position="70"/>
        <end position="83"/>
    </location>
</feature>
<evidence type="ECO:0000313" key="2">
    <source>
        <dbReference type="EMBL" id="AMS02463.1"/>
    </source>
</evidence>
<accession>A0A142K8N0</accession>
<evidence type="ECO:0000313" key="3">
    <source>
        <dbReference type="Proteomes" id="UP000207764"/>
    </source>
</evidence>
<proteinExistence type="predicted"/>
<name>A0A142K8N0_9CAUD</name>
<dbReference type="KEGG" id="vg:29124517"/>
<gene>
    <name evidence="2" type="primary">62</name>
    <name evidence="2" type="ORF">SEA_SOILASSASSIN_62</name>
</gene>
<evidence type="ECO:0000256" key="1">
    <source>
        <dbReference type="SAM" id="MobiDB-lite"/>
    </source>
</evidence>
<sequence length="190" mass="20928">MTRSSASAPIPALMPLEFQVEARDLVVTLRMASTWVEPSEHADLERRSEYCEVATPEPDCDVPVPTAAAQRHDVHARENSRPGDRRQCYYPCPIDTSLGLLGRVPAEAHSGIRLQEFPEFGITVIEQLADLEIGLNGFPVPPPLWSSHPPPNCDNNGSEYRADQRCLSLTQVIEEAVHDAYLSTALLGCP</sequence>